<gene>
    <name evidence="2" type="ORF">LCGC14_0998680</name>
</gene>
<accession>A0A0F9QM62</accession>
<sequence length="36" mass="4073">MVKWIAAKVGPWWAWIAFLVIVGMALFVVVNETLRG</sequence>
<keyword evidence="1" id="KW-0472">Membrane</keyword>
<keyword evidence="1" id="KW-1133">Transmembrane helix</keyword>
<protein>
    <submittedName>
        <fullName evidence="2">Uncharacterized protein</fullName>
    </submittedName>
</protein>
<organism evidence="2">
    <name type="scientific">marine sediment metagenome</name>
    <dbReference type="NCBI Taxonomy" id="412755"/>
    <lineage>
        <taxon>unclassified sequences</taxon>
        <taxon>metagenomes</taxon>
        <taxon>ecological metagenomes</taxon>
    </lineage>
</organism>
<comment type="caution">
    <text evidence="2">The sequence shown here is derived from an EMBL/GenBank/DDBJ whole genome shotgun (WGS) entry which is preliminary data.</text>
</comment>
<dbReference type="EMBL" id="LAZR01003843">
    <property type="protein sequence ID" value="KKN14196.1"/>
    <property type="molecule type" value="Genomic_DNA"/>
</dbReference>
<reference evidence="2" key="1">
    <citation type="journal article" date="2015" name="Nature">
        <title>Complex archaea that bridge the gap between prokaryotes and eukaryotes.</title>
        <authorList>
            <person name="Spang A."/>
            <person name="Saw J.H."/>
            <person name="Jorgensen S.L."/>
            <person name="Zaremba-Niedzwiedzka K."/>
            <person name="Martijn J."/>
            <person name="Lind A.E."/>
            <person name="van Eijk R."/>
            <person name="Schleper C."/>
            <person name="Guy L."/>
            <person name="Ettema T.J."/>
        </authorList>
    </citation>
    <scope>NUCLEOTIDE SEQUENCE</scope>
</reference>
<feature type="transmembrane region" description="Helical" evidence="1">
    <location>
        <begin position="12"/>
        <end position="30"/>
    </location>
</feature>
<dbReference type="AlphaFoldDB" id="A0A0F9QM62"/>
<proteinExistence type="predicted"/>
<evidence type="ECO:0000256" key="1">
    <source>
        <dbReference type="SAM" id="Phobius"/>
    </source>
</evidence>
<evidence type="ECO:0000313" key="2">
    <source>
        <dbReference type="EMBL" id="KKN14196.1"/>
    </source>
</evidence>
<keyword evidence="1" id="KW-0812">Transmembrane</keyword>
<name>A0A0F9QM62_9ZZZZ</name>